<reference evidence="1" key="1">
    <citation type="journal article" date="2005" name="Genome Res.">
        <title>Comparative genome sequencing of Drosophila pseudoobscura: chromosomal, gene, and cis-element evolution.</title>
        <authorList>
            <person name="Richards S."/>
            <person name="Liu Y."/>
            <person name="Bettencourt B.R."/>
            <person name="Hradecky P."/>
            <person name="Letovsky S."/>
            <person name="Nielsen R."/>
            <person name="Thornton K."/>
            <person name="Hubisz M.J."/>
            <person name="Chen R."/>
            <person name="Meisel R.P."/>
            <person name="Couronne O."/>
            <person name="Hua S."/>
            <person name="Smith M.A."/>
            <person name="Zhang P."/>
            <person name="Liu J."/>
            <person name="Bussemaker H.J."/>
            <person name="van Batenburg M.F."/>
            <person name="Howells S.L."/>
            <person name="Scherer S.E."/>
            <person name="Sodergren E."/>
            <person name="Matthews B.B."/>
            <person name="Crosby M.A."/>
            <person name="Schroeder A.J."/>
            <person name="Ortiz-Barrientos D."/>
            <person name="Rives C.M."/>
            <person name="Metzker M.L."/>
            <person name="Muzny D.M."/>
            <person name="Scott G."/>
            <person name="Steffen D."/>
            <person name="Wheeler D.A."/>
            <person name="Worley K.C."/>
            <person name="Havlak P."/>
            <person name="Durbin K.J."/>
            <person name="Egan A."/>
            <person name="Gill R."/>
            <person name="Hume J."/>
            <person name="Morgan M.B."/>
            <person name="Miner G."/>
            <person name="Hamilton C."/>
            <person name="Huang Y."/>
            <person name="Waldron L."/>
            <person name="Verduzco D."/>
            <person name="Clerc-Blankenburg K.P."/>
            <person name="Dubchak I."/>
            <person name="Noor M.A."/>
            <person name="Anderson W."/>
            <person name="White K.P."/>
            <person name="Clark A.G."/>
            <person name="Schaeffer S.W."/>
            <person name="Gelbart W."/>
            <person name="Weinstock G.M."/>
            <person name="Gibbs R.A."/>
        </authorList>
    </citation>
    <scope>NUCLEOTIDE SEQUENCE [LARGE SCALE GENOMIC DNA]</scope>
    <source>
        <strain evidence="1">MV2-25</strain>
    </source>
</reference>
<organism evidence="1">
    <name type="scientific">Drosophila pseudoobscura pseudoobscura</name>
    <name type="common">Fruit fly</name>
    <dbReference type="NCBI Taxonomy" id="46245"/>
    <lineage>
        <taxon>Eukaryota</taxon>
        <taxon>Metazoa</taxon>
        <taxon>Ecdysozoa</taxon>
        <taxon>Arthropoda</taxon>
        <taxon>Hexapoda</taxon>
        <taxon>Insecta</taxon>
        <taxon>Pterygota</taxon>
        <taxon>Neoptera</taxon>
        <taxon>Endopterygota</taxon>
        <taxon>Diptera</taxon>
        <taxon>Brachycera</taxon>
        <taxon>Muscomorpha</taxon>
        <taxon>Ephydroidea</taxon>
        <taxon>Drosophilidae</taxon>
        <taxon>Drosophila</taxon>
        <taxon>Sophophora</taxon>
    </lineage>
</organism>
<dbReference type="Bgee" id="FBgn0272957">
    <property type="expression patterns" value="Expressed in male reproductive system and 2 other cell types or tissues"/>
</dbReference>
<accession>A0A0R3NXE3</accession>
<gene>
    <name evidence="1" type="primary">Dpse\GA32550</name>
    <name evidence="1" type="ORF">Dpse_GA32550</name>
</gene>
<proteinExistence type="predicted"/>
<reference evidence="1" key="2">
    <citation type="journal article" date="2007" name="Nature">
        <title>Evolution of genes and genomes on the Drosophila phylogeny.</title>
        <authorList>
            <consortium name="Drosophila 12 Genomes Consortium"/>
            <person name="Clark A.G."/>
            <person name="Eisen M.B."/>
            <person name="Smith D.R."/>
            <person name="Bergman C.M."/>
            <person name="Oliver B."/>
            <person name="Markow T.A."/>
            <person name="Kaufman T.C."/>
            <person name="Kellis M."/>
            <person name="Gelbart W."/>
            <person name="Iyer V.N."/>
            <person name="Pollard D.A."/>
            <person name="Sackton T.B."/>
            <person name="Larracuente A.M."/>
            <person name="Singh N.D."/>
            <person name="Abad J.P."/>
            <person name="Abt D.N."/>
            <person name="Adryan B."/>
            <person name="Aguade M."/>
            <person name="Akashi H."/>
            <person name="Anderson W.W."/>
            <person name="Aquadro C.F."/>
            <person name="Ardell D.H."/>
            <person name="Arguello R."/>
            <person name="Artieri C.G."/>
            <person name="Barbash D.A."/>
            <person name="Barker D."/>
            <person name="Barsanti P."/>
            <person name="Batterham P."/>
            <person name="Batzoglou S."/>
            <person name="Begun D."/>
            <person name="Bhutkar A."/>
            <person name="Blanco E."/>
            <person name="Bosak S.A."/>
            <person name="Bradley R.K."/>
            <person name="Brand A.D."/>
            <person name="Brent M.R."/>
            <person name="Brooks A.N."/>
            <person name="Brown R.H."/>
            <person name="Butlin R.K."/>
            <person name="Caggese C."/>
            <person name="Calvi B.R."/>
            <person name="Bernardo de Carvalho A."/>
            <person name="Caspi A."/>
            <person name="Castrezana S."/>
            <person name="Celniker S.E."/>
            <person name="Chang J.L."/>
            <person name="Chapple C."/>
            <person name="Chatterji S."/>
            <person name="Chinwalla A."/>
            <person name="Civetta A."/>
            <person name="Clifton S.W."/>
            <person name="Comeron J.M."/>
            <person name="Costello J.C."/>
            <person name="Coyne J.A."/>
            <person name="Daub J."/>
            <person name="David R.G."/>
            <person name="Delcher A.L."/>
            <person name="Delehaunty K."/>
            <person name="Do C.B."/>
            <person name="Ebling H."/>
            <person name="Edwards K."/>
            <person name="Eickbush T."/>
            <person name="Evans J.D."/>
            <person name="Filipski A."/>
            <person name="Findeiss S."/>
            <person name="Freyhult E."/>
            <person name="Fulton L."/>
            <person name="Fulton R."/>
            <person name="Garcia A.C."/>
            <person name="Gardiner A."/>
            <person name="Garfield D.A."/>
            <person name="Garvin B.E."/>
            <person name="Gibson G."/>
            <person name="Gilbert D."/>
            <person name="Gnerre S."/>
            <person name="Godfrey J."/>
            <person name="Good R."/>
            <person name="Gotea V."/>
            <person name="Gravely B."/>
            <person name="Greenberg A.J."/>
            <person name="Griffiths-Jones S."/>
            <person name="Gross S."/>
            <person name="Guigo R."/>
            <person name="Gustafson E.A."/>
            <person name="Haerty W."/>
            <person name="Hahn M.W."/>
            <person name="Halligan D.L."/>
            <person name="Halpern A.L."/>
            <person name="Halter G.M."/>
            <person name="Han M.V."/>
            <person name="Heger A."/>
            <person name="Hillier L."/>
            <person name="Hinrichs A.S."/>
            <person name="Holmes I."/>
            <person name="Hoskins R.A."/>
            <person name="Hubisz M.J."/>
            <person name="Hultmark D."/>
            <person name="Huntley M.A."/>
            <person name="Jaffe D.B."/>
            <person name="Jagadeeshan S."/>
            <person name="Jeck W.R."/>
            <person name="Johnson J."/>
            <person name="Jones C.D."/>
            <person name="Jordan W.C."/>
            <person name="Karpen G.H."/>
            <person name="Kataoka E."/>
            <person name="Keightley P.D."/>
            <person name="Kheradpour P."/>
            <person name="Kirkness E.F."/>
            <person name="Koerich L.B."/>
            <person name="Kristiansen K."/>
            <person name="Kudrna D."/>
            <person name="Kulathinal R.J."/>
            <person name="Kumar S."/>
            <person name="Kwok R."/>
            <person name="Lander E."/>
            <person name="Langley C.H."/>
            <person name="Lapoint R."/>
            <person name="Lazzaro B.P."/>
            <person name="Lee S.J."/>
            <person name="Levesque L."/>
            <person name="Li R."/>
            <person name="Lin C.F."/>
            <person name="Lin M.F."/>
            <person name="Lindblad-Toh K."/>
            <person name="Llopart A."/>
            <person name="Long M."/>
            <person name="Low L."/>
            <person name="Lozovsky E."/>
            <person name="Lu J."/>
            <person name="Luo M."/>
            <person name="Machado C.A."/>
            <person name="Makalowski W."/>
            <person name="Marzo M."/>
            <person name="Matsuda M."/>
            <person name="Matzkin L."/>
            <person name="McAllister B."/>
            <person name="McBride C.S."/>
            <person name="McKernan B."/>
            <person name="McKernan K."/>
            <person name="Mendez-Lago M."/>
            <person name="Minx P."/>
            <person name="Mollenhauer M.U."/>
            <person name="Montooth K."/>
            <person name="Mount S.M."/>
            <person name="Mu X."/>
            <person name="Myers E."/>
            <person name="Negre B."/>
            <person name="Newfeld S."/>
            <person name="Nielsen R."/>
            <person name="Noor M.A."/>
            <person name="O'Grady P."/>
            <person name="Pachter L."/>
            <person name="Papaceit M."/>
            <person name="Parisi M.J."/>
            <person name="Parisi M."/>
            <person name="Parts L."/>
            <person name="Pedersen J.S."/>
            <person name="Pesole G."/>
            <person name="Phillippy A.M."/>
            <person name="Ponting C.P."/>
            <person name="Pop M."/>
            <person name="Porcelli D."/>
            <person name="Powell J.R."/>
            <person name="Prohaska S."/>
            <person name="Pruitt K."/>
            <person name="Puig M."/>
            <person name="Quesneville H."/>
            <person name="Ram K.R."/>
            <person name="Rand D."/>
            <person name="Rasmussen M.D."/>
            <person name="Reed L.K."/>
            <person name="Reenan R."/>
            <person name="Reily A."/>
            <person name="Remington K.A."/>
            <person name="Rieger T.T."/>
            <person name="Ritchie M.G."/>
            <person name="Robin C."/>
            <person name="Rogers Y.H."/>
            <person name="Rohde C."/>
            <person name="Rozas J."/>
            <person name="Rubenfield M.J."/>
            <person name="Ruiz A."/>
            <person name="Russo S."/>
            <person name="Salzberg S.L."/>
            <person name="Sanchez-Gracia A."/>
            <person name="Saranga D.J."/>
            <person name="Sato H."/>
            <person name="Schaeffer S.W."/>
            <person name="Schatz M.C."/>
            <person name="Schlenke T."/>
            <person name="Schwartz R."/>
            <person name="Segarra C."/>
            <person name="Singh R.S."/>
            <person name="Sirot L."/>
            <person name="Sirota M."/>
            <person name="Sisneros N.B."/>
            <person name="Smith C.D."/>
            <person name="Smith T.F."/>
            <person name="Spieth J."/>
            <person name="Stage D.E."/>
            <person name="Stark A."/>
            <person name="Stephan W."/>
            <person name="Strausberg R.L."/>
            <person name="Strempel S."/>
            <person name="Sturgill D."/>
            <person name="Sutton G."/>
            <person name="Sutton G.G."/>
            <person name="Tao W."/>
            <person name="Teichmann S."/>
            <person name="Tobari Y.N."/>
            <person name="Tomimura Y."/>
            <person name="Tsolas J.M."/>
            <person name="Valente V.L."/>
            <person name="Venter E."/>
            <person name="Venter J.C."/>
            <person name="Vicario S."/>
            <person name="Vieira F.G."/>
            <person name="Vilella A.J."/>
            <person name="Villasante A."/>
            <person name="Walenz B."/>
            <person name="Wang J."/>
            <person name="Wasserman M."/>
            <person name="Watts T."/>
            <person name="Wilson D."/>
            <person name="Wilson R.K."/>
            <person name="Wing R.A."/>
            <person name="Wolfner M.F."/>
            <person name="Wong A."/>
            <person name="Wong G.K."/>
            <person name="Wu C.I."/>
            <person name="Wu G."/>
            <person name="Yamamoto D."/>
            <person name="Yang H.P."/>
            <person name="Yang S.P."/>
            <person name="Yorke J.A."/>
            <person name="Yoshida K."/>
            <person name="Zdobnov E."/>
            <person name="Zhang P."/>
            <person name="Zhang Y."/>
            <person name="Zimin A.V."/>
            <person name="Baldwin J."/>
            <person name="Abdouelleil A."/>
            <person name="Abdulkadir J."/>
            <person name="Abebe A."/>
            <person name="Abera B."/>
            <person name="Abreu J."/>
            <person name="Acer S.C."/>
            <person name="Aftuck L."/>
            <person name="Alexander A."/>
            <person name="An P."/>
            <person name="Anderson E."/>
            <person name="Anderson S."/>
            <person name="Arachi H."/>
            <person name="Azer M."/>
            <person name="Bachantsang P."/>
            <person name="Barry A."/>
            <person name="Bayul T."/>
            <person name="Berlin A."/>
            <person name="Bessette D."/>
            <person name="Bloom T."/>
            <person name="Blye J."/>
            <person name="Boguslavskiy L."/>
            <person name="Bonnet C."/>
            <person name="Boukhgalter B."/>
            <person name="Bourzgui I."/>
            <person name="Brown A."/>
            <person name="Cahill P."/>
            <person name="Channer S."/>
            <person name="Cheshatsang Y."/>
            <person name="Chuda L."/>
            <person name="Citroen M."/>
            <person name="Collymore A."/>
            <person name="Cooke P."/>
            <person name="Costello M."/>
            <person name="D'Aco K."/>
            <person name="Daza R."/>
            <person name="De Haan G."/>
            <person name="DeGray S."/>
            <person name="DeMaso C."/>
            <person name="Dhargay N."/>
            <person name="Dooley K."/>
            <person name="Dooley E."/>
            <person name="Doricent M."/>
            <person name="Dorje P."/>
            <person name="Dorjee K."/>
            <person name="Dupes A."/>
            <person name="Elong R."/>
            <person name="Falk J."/>
            <person name="Farina A."/>
            <person name="Faro S."/>
            <person name="Ferguson D."/>
            <person name="Fisher S."/>
            <person name="Foley C.D."/>
            <person name="Franke A."/>
            <person name="Friedrich D."/>
            <person name="Gadbois L."/>
            <person name="Gearin G."/>
            <person name="Gearin C.R."/>
            <person name="Giannoukos G."/>
            <person name="Goode T."/>
            <person name="Graham J."/>
            <person name="Grandbois E."/>
            <person name="Grewal S."/>
            <person name="Gyaltsen K."/>
            <person name="Hafez N."/>
            <person name="Hagos B."/>
            <person name="Hall J."/>
            <person name="Henson C."/>
            <person name="Hollinger A."/>
            <person name="Honan T."/>
            <person name="Huard M.D."/>
            <person name="Hughes L."/>
            <person name="Hurhula B."/>
            <person name="Husby M.E."/>
            <person name="Kamat A."/>
            <person name="Kanga B."/>
            <person name="Kashin S."/>
            <person name="Khazanovich D."/>
            <person name="Kisner P."/>
            <person name="Lance K."/>
            <person name="Lara M."/>
            <person name="Lee W."/>
            <person name="Lennon N."/>
            <person name="Letendre F."/>
            <person name="LeVine R."/>
            <person name="Lipovsky A."/>
            <person name="Liu X."/>
            <person name="Liu J."/>
            <person name="Liu S."/>
            <person name="Lokyitsang T."/>
            <person name="Lokyitsang Y."/>
            <person name="Lubonja R."/>
            <person name="Lui A."/>
            <person name="MacDonald P."/>
            <person name="Magnisalis V."/>
            <person name="Maru K."/>
            <person name="Matthews C."/>
            <person name="McCusker W."/>
            <person name="McDonough S."/>
            <person name="Mehta T."/>
            <person name="Meldrim J."/>
            <person name="Meneus L."/>
            <person name="Mihai O."/>
            <person name="Mihalev A."/>
            <person name="Mihova T."/>
            <person name="Mittelman R."/>
            <person name="Mlenga V."/>
            <person name="Montmayeur A."/>
            <person name="Mulrain L."/>
            <person name="Navidi A."/>
            <person name="Naylor J."/>
            <person name="Negash T."/>
            <person name="Nguyen T."/>
            <person name="Nguyen N."/>
            <person name="Nicol R."/>
            <person name="Norbu C."/>
            <person name="Norbu N."/>
            <person name="Novod N."/>
            <person name="O'Neill B."/>
            <person name="Osman S."/>
            <person name="Markiewicz E."/>
            <person name="Oyono O.L."/>
            <person name="Patti C."/>
            <person name="Phunkhang P."/>
            <person name="Pierre F."/>
            <person name="Priest M."/>
            <person name="Raghuraman S."/>
            <person name="Rege F."/>
            <person name="Reyes R."/>
            <person name="Rise C."/>
            <person name="Rogov P."/>
            <person name="Ross K."/>
            <person name="Ryan E."/>
            <person name="Settipalli S."/>
            <person name="Shea T."/>
            <person name="Sherpa N."/>
            <person name="Shi L."/>
            <person name="Shih D."/>
            <person name="Sparrow T."/>
            <person name="Spaulding J."/>
            <person name="Stalker J."/>
            <person name="Stange-Thomann N."/>
            <person name="Stavropoulos S."/>
            <person name="Stone C."/>
            <person name="Strader C."/>
            <person name="Tesfaye S."/>
            <person name="Thomson T."/>
            <person name="Thoulutsang Y."/>
            <person name="Thoulutsang D."/>
            <person name="Topham K."/>
            <person name="Topping I."/>
            <person name="Tsamla T."/>
            <person name="Vassiliev H."/>
            <person name="Vo A."/>
            <person name="Wangchuk T."/>
            <person name="Wangdi T."/>
            <person name="Weiand M."/>
            <person name="Wilkinson J."/>
            <person name="Wilson A."/>
            <person name="Yadav S."/>
            <person name="Young G."/>
            <person name="Yu Q."/>
            <person name="Zembek L."/>
            <person name="Zhong D."/>
            <person name="Zimmer A."/>
            <person name="Zwirko Z."/>
            <person name="Jaffe D.B."/>
            <person name="Alvarez P."/>
            <person name="Brockman W."/>
            <person name="Butler J."/>
            <person name="Chin C."/>
            <person name="Gnerre S."/>
            <person name="Grabherr M."/>
            <person name="Kleber M."/>
            <person name="Mauceli E."/>
            <person name="MacCallum I."/>
        </authorList>
    </citation>
    <scope>NUCLEOTIDE SEQUENCE [LARGE SCALE GENOMIC DNA]</scope>
    <source>
        <strain evidence="1">MV2-25</strain>
    </source>
</reference>
<dbReference type="AlphaFoldDB" id="A0A0R3NXE3"/>
<reference evidence="1" key="4">
    <citation type="submission" date="2015-11" db="EMBL/GenBank/DDBJ databases">
        <authorList>
            <consortium name="FlyBase"/>
        </authorList>
    </citation>
    <scope>NUCLEOTIDE SEQUENCE</scope>
    <source>
        <strain evidence="1">MV2-25</strain>
    </source>
</reference>
<evidence type="ECO:0000313" key="1">
    <source>
        <dbReference type="EMBL" id="KRT05668.1"/>
    </source>
</evidence>
<protein>
    <submittedName>
        <fullName evidence="1">Uncharacterized protein</fullName>
    </submittedName>
</protein>
<reference evidence="1" key="3">
    <citation type="journal article" date="2012" name="PLoS ONE">
        <title>Mind the gap: upgrading genomes with Pacific Biosciences RS long-read sequencing technology.</title>
        <authorList>
            <person name="English A.C."/>
            <person name="Richards S."/>
            <person name="Han Y."/>
            <person name="Wang M."/>
            <person name="Vee V."/>
            <person name="Qu J."/>
            <person name="Qin X."/>
            <person name="Muzny D.M."/>
            <person name="Reid J.G."/>
            <person name="Worley K.C."/>
            <person name="Gibbs R.A."/>
        </authorList>
    </citation>
    <scope>NUCLEOTIDE SEQUENCE</scope>
    <source>
        <strain evidence="1">MV2-25</strain>
    </source>
</reference>
<sequence length="66" mass="7195">MACIVGSGGVVGERLCSGRPRCICRWYLLAFGCCCWRPLSGWCWRERLLQDLLASGGPTPGHPALT</sequence>
<name>A0A0R3NXE3_DROPS</name>
<dbReference type="EMBL" id="CH674501">
    <property type="protein sequence ID" value="KRT05668.1"/>
    <property type="molecule type" value="Genomic_DNA"/>
</dbReference>